<gene>
    <name evidence="1" type="ORF">M9H77_07994</name>
</gene>
<keyword evidence="2" id="KW-1185">Reference proteome</keyword>
<sequence length="212" mass="23739">MGSKRLNTIFFIETSFLRLIAAHTGFRLLIVLIGYIKIISFDRDCNAYLNCNAYRIVAKRAFEFTGISSEGLQMDKVQSLLYFLLELDWKGFQLFVQQELFFTIANLIGKLMKIDELTANLSRPSVARICLEIDLLKPLPKRIWIGTGSNTGFGRPTSLKNSLIIEAVQGLVTEAMKSKFAPVGGKRVTWAPKEKEAVVAFLAPSVVVFSLP</sequence>
<protein>
    <submittedName>
        <fullName evidence="1">Uncharacterized protein</fullName>
    </submittedName>
</protein>
<evidence type="ECO:0000313" key="1">
    <source>
        <dbReference type="EMBL" id="KAI5677044.1"/>
    </source>
</evidence>
<accession>A0ACC0BWG9</accession>
<evidence type="ECO:0000313" key="2">
    <source>
        <dbReference type="Proteomes" id="UP001060085"/>
    </source>
</evidence>
<name>A0ACC0BWG9_CATRO</name>
<proteinExistence type="predicted"/>
<dbReference type="EMBL" id="CM044702">
    <property type="protein sequence ID" value="KAI5677044.1"/>
    <property type="molecule type" value="Genomic_DNA"/>
</dbReference>
<organism evidence="1 2">
    <name type="scientific">Catharanthus roseus</name>
    <name type="common">Madagascar periwinkle</name>
    <name type="synonym">Vinca rosea</name>
    <dbReference type="NCBI Taxonomy" id="4058"/>
    <lineage>
        <taxon>Eukaryota</taxon>
        <taxon>Viridiplantae</taxon>
        <taxon>Streptophyta</taxon>
        <taxon>Embryophyta</taxon>
        <taxon>Tracheophyta</taxon>
        <taxon>Spermatophyta</taxon>
        <taxon>Magnoliopsida</taxon>
        <taxon>eudicotyledons</taxon>
        <taxon>Gunneridae</taxon>
        <taxon>Pentapetalae</taxon>
        <taxon>asterids</taxon>
        <taxon>lamiids</taxon>
        <taxon>Gentianales</taxon>
        <taxon>Apocynaceae</taxon>
        <taxon>Rauvolfioideae</taxon>
        <taxon>Vinceae</taxon>
        <taxon>Catharanthinae</taxon>
        <taxon>Catharanthus</taxon>
    </lineage>
</organism>
<reference evidence="2" key="1">
    <citation type="journal article" date="2023" name="Nat. Plants">
        <title>Single-cell RNA sequencing provides a high-resolution roadmap for understanding the multicellular compartmentation of specialized metabolism.</title>
        <authorList>
            <person name="Sun S."/>
            <person name="Shen X."/>
            <person name="Li Y."/>
            <person name="Li Y."/>
            <person name="Wang S."/>
            <person name="Li R."/>
            <person name="Zhang H."/>
            <person name="Shen G."/>
            <person name="Guo B."/>
            <person name="Wei J."/>
            <person name="Xu J."/>
            <person name="St-Pierre B."/>
            <person name="Chen S."/>
            <person name="Sun C."/>
        </authorList>
    </citation>
    <scope>NUCLEOTIDE SEQUENCE [LARGE SCALE GENOMIC DNA]</scope>
</reference>
<comment type="caution">
    <text evidence="1">The sequence shown here is derived from an EMBL/GenBank/DDBJ whole genome shotgun (WGS) entry which is preliminary data.</text>
</comment>
<dbReference type="Proteomes" id="UP001060085">
    <property type="component" value="Linkage Group LG02"/>
</dbReference>